<feature type="region of interest" description="Disordered" evidence="2">
    <location>
        <begin position="61"/>
        <end position="164"/>
    </location>
</feature>
<dbReference type="GeneID" id="11464105"/>
<name>G8XUA6_9BETA</name>
<feature type="compositionally biased region" description="Low complexity" evidence="2">
    <location>
        <begin position="91"/>
        <end position="105"/>
    </location>
</feature>
<gene>
    <name evidence="3" type="primary">UL31</name>
</gene>
<dbReference type="Proteomes" id="UP000113968">
    <property type="component" value="Segment"/>
</dbReference>
<accession>G8XUA6</accession>
<sequence length="660" mass="73879">MEPSLPELFDETLYGDEFLFALGVDMDETQIVPQTPSAVDTSVTAHVTDNAVDLVRLGEIAESSGGTTDNTETANVTSSSSHAAEPRETVATEIASAESTATEATDPNAAESAEPLQEVPVVDVPKTPEPPSQKAPTEKKTSDGKATVKRRYVPERRQVSTVPNSTEHEYVLPDASIVHAWIDELRTADRDNIGRCVRHTYVHHTSYYLSAYESYLFGVIEEYNNDSSVLHKATFLHGCIFFSCSTVTIQSEHPNSWTNLMVPKSFIRELFFLLCSTNGSSIVCQPLITKGGLCSSLLIHTEPLPPEQRYGLAQTQLVLIPMVPYHWSKHAVSFIVVPDDDKHRDGALASTSPASPAATAAATEVTTTWHPPVDDEIISPFGQATVIRHNNSVLFTLKQLSWTSKRVLAGRRKRVVHYISQFKGPWYHEFDPTRDAWVASKNIEYEFMGLPFTVNVDTLCIDVKSHTLIGTVSTSHCHRILDKLTARNMPRSISFYITLMRRRYVDLQFNRNPSIFFSGDVLNIPFLSEPDPFTAIVHAPYDINFTTQTKHTVRLDITYTQTAERCFLVANVPHNNSFYTGLRLWKTGELKITLWSPSKTLLIPQGAPIAVLYQINDTTGDLIAHNEKTVFKHQFENEQISFYLGSLKLPEINFLASYYY</sequence>
<keyword evidence="4" id="KW-1185">Reference proteome</keyword>
<evidence type="ECO:0000256" key="1">
    <source>
        <dbReference type="ARBA" id="ARBA00009338"/>
    </source>
</evidence>
<dbReference type="OrthoDB" id="2359at10239"/>
<comment type="similarity">
    <text evidence="1">Belongs to the herpesviridae U10 family.</text>
</comment>
<organism evidence="3 4">
    <name type="scientific">Aotine betaherpesvirus 1</name>
    <dbReference type="NCBI Taxonomy" id="50290"/>
    <lineage>
        <taxon>Viruses</taxon>
        <taxon>Duplodnaviria</taxon>
        <taxon>Heunggongvirae</taxon>
        <taxon>Peploviricota</taxon>
        <taxon>Herviviricetes</taxon>
        <taxon>Herpesvirales</taxon>
        <taxon>Orthoherpesviridae</taxon>
        <taxon>Betaherpesvirinae</taxon>
        <taxon>Cytomegalovirus</taxon>
        <taxon>Cytomegalovirus aotinebeta1</taxon>
    </lineage>
</organism>
<dbReference type="KEGG" id="vg:11464105"/>
<dbReference type="InterPro" id="IPR007578">
    <property type="entry name" value="Herpes_U10"/>
</dbReference>
<dbReference type="EMBL" id="FJ483970">
    <property type="protein sequence ID" value="AEV80737.1"/>
    <property type="molecule type" value="Genomic_DNA"/>
</dbReference>
<dbReference type="Pfam" id="PF04489">
    <property type="entry name" value="DUF570"/>
    <property type="match status" value="1"/>
</dbReference>
<dbReference type="RefSeq" id="YP_004940057.1">
    <property type="nucleotide sequence ID" value="NC_016447.1"/>
</dbReference>
<protein>
    <submittedName>
        <fullName evidence="3">Protein UL31</fullName>
    </submittedName>
</protein>
<feature type="compositionally biased region" description="Polar residues" evidence="2">
    <location>
        <begin position="64"/>
        <end position="82"/>
    </location>
</feature>
<evidence type="ECO:0000256" key="2">
    <source>
        <dbReference type="SAM" id="MobiDB-lite"/>
    </source>
</evidence>
<reference evidence="3" key="1">
    <citation type="submission" date="2011-12" db="EMBL/GenBank/DDBJ databases">
        <title>Comparative genomics of primate cytomegaloviruses.</title>
        <authorList>
            <person name="Davison A.J."/>
            <person name="Holton M."/>
            <person name="Dolan A."/>
            <person name="Dargan D.J."/>
            <person name="Gatherer D."/>
            <person name="Hayward G.S."/>
        </authorList>
    </citation>
    <scope>NUCLEOTIDE SEQUENCE [LARGE SCALE GENOMIC DNA]</scope>
    <source>
        <strain evidence="3">S34E</strain>
    </source>
</reference>
<evidence type="ECO:0000313" key="3">
    <source>
        <dbReference type="EMBL" id="AEV80737.1"/>
    </source>
</evidence>
<proteinExistence type="inferred from homology"/>
<evidence type="ECO:0000313" key="4">
    <source>
        <dbReference type="Proteomes" id="UP000113968"/>
    </source>
</evidence>